<evidence type="ECO:0000313" key="8">
    <source>
        <dbReference type="EMBL" id="WOJ97356.1"/>
    </source>
</evidence>
<feature type="domain" description="Peptidase M20 dimerisation" evidence="7">
    <location>
        <begin position="239"/>
        <end position="380"/>
    </location>
</feature>
<keyword evidence="5" id="KW-0862">Zinc</keyword>
<gene>
    <name evidence="8" type="ORF">R0137_02005</name>
</gene>
<dbReference type="RefSeq" id="WP_407328149.1">
    <property type="nucleotide sequence ID" value="NZ_CP136865.1"/>
</dbReference>
<keyword evidence="9" id="KW-1185">Reference proteome</keyword>
<comment type="similarity">
    <text evidence="2">Belongs to the peptidase M20A family.</text>
</comment>
<dbReference type="InterPro" id="IPR002933">
    <property type="entry name" value="Peptidase_M20"/>
</dbReference>
<dbReference type="PROSITE" id="PS00759">
    <property type="entry name" value="ARGE_DAPE_CPG2_2"/>
    <property type="match status" value="1"/>
</dbReference>
<dbReference type="InterPro" id="IPR011650">
    <property type="entry name" value="Peptidase_M20_dimer"/>
</dbReference>
<proteinExistence type="inferred from homology"/>
<evidence type="ECO:0000256" key="4">
    <source>
        <dbReference type="ARBA" id="ARBA00022801"/>
    </source>
</evidence>
<dbReference type="PIRSF" id="PIRSF036696">
    <property type="entry name" value="ACY-1"/>
    <property type="match status" value="1"/>
</dbReference>
<name>A0ABZ0IE71_9GAMM</name>
<keyword evidence="4" id="KW-0378">Hydrolase</keyword>
<dbReference type="Gene3D" id="1.10.150.900">
    <property type="match status" value="1"/>
</dbReference>
<evidence type="ECO:0000313" key="9">
    <source>
        <dbReference type="Proteomes" id="UP001626549"/>
    </source>
</evidence>
<accession>A0ABZ0IE71</accession>
<dbReference type="PANTHER" id="PTHR43808">
    <property type="entry name" value="ACETYLORNITHINE DEACETYLASE"/>
    <property type="match status" value="1"/>
</dbReference>
<evidence type="ECO:0000256" key="3">
    <source>
        <dbReference type="ARBA" id="ARBA00022723"/>
    </source>
</evidence>
<dbReference type="SUPFAM" id="SSF53187">
    <property type="entry name" value="Zn-dependent exopeptidases"/>
    <property type="match status" value="1"/>
</dbReference>
<evidence type="ECO:0000256" key="6">
    <source>
        <dbReference type="ARBA" id="ARBA00023285"/>
    </source>
</evidence>
<dbReference type="PANTHER" id="PTHR43808:SF8">
    <property type="entry name" value="PEPTIDASE M20 DIMERISATION DOMAIN-CONTAINING PROTEIN"/>
    <property type="match status" value="1"/>
</dbReference>
<keyword evidence="3" id="KW-0479">Metal-binding</keyword>
<protein>
    <submittedName>
        <fullName evidence="8">M20/M25/M40 family metallo-hydrolase</fullName>
    </submittedName>
</protein>
<sequence>MGNQQQGDIQVGRGINKAFTGAYCKAGIRSLRHGLFAALIAATLPAAAQTLDDEAVEWLQAFLKIDTINPPGNESRAVDFYSKILDAEGISWSSAESAPGRGNIWARIEGGDEPALILLQHTDVVPADPKYWTTDPLSGEIREGFIWGRGAIDMKGTGITQLATFLSLHRAGKPLNRDVVFVATADEEAGGLFGAGWLLKNHPEIFDNAGLLLNEGGSGRLTAKGETIFSVELTQKVPVWLRLTSVDKPGHGSMPYPTSSVTRVVQALELVRTNPFPARIIAPVDAMFRSIAQSAEPEWAPAFADMAAAIEEPGFLTRLQKFSPPMHALTRDTCSITRMSASNKINVVPPEAWGEIDCRILPDKPVDEFVEEMRELVAPSGVEVEVLMAFSPAITDTGSRLYSAITDITAERHPGSRVMPSVSAGFTDSHFTRDAGIASYGFTPTVIPESEMVRIHGNDERISEAAFRRGVDDHLAIIEAVVYD</sequence>
<dbReference type="InterPro" id="IPR001261">
    <property type="entry name" value="ArgE/DapE_CS"/>
</dbReference>
<evidence type="ECO:0000259" key="7">
    <source>
        <dbReference type="Pfam" id="PF07687"/>
    </source>
</evidence>
<dbReference type="Pfam" id="PF01546">
    <property type="entry name" value="Peptidase_M20"/>
    <property type="match status" value="1"/>
</dbReference>
<reference evidence="8 9" key="1">
    <citation type="submission" date="2023-10" db="EMBL/GenBank/DDBJ databases">
        <title>Two novel species belonging to the OM43/NOR5 clade.</title>
        <authorList>
            <person name="Park M."/>
        </authorList>
    </citation>
    <scope>NUCLEOTIDE SEQUENCE [LARGE SCALE GENOMIC DNA]</scope>
    <source>
        <strain evidence="8 9">IMCC45268</strain>
    </source>
</reference>
<dbReference type="Proteomes" id="UP001626549">
    <property type="component" value="Chromosome"/>
</dbReference>
<organism evidence="8 9">
    <name type="scientific">Congregibacter brevis</name>
    <dbReference type="NCBI Taxonomy" id="3081201"/>
    <lineage>
        <taxon>Bacteria</taxon>
        <taxon>Pseudomonadati</taxon>
        <taxon>Pseudomonadota</taxon>
        <taxon>Gammaproteobacteria</taxon>
        <taxon>Cellvibrionales</taxon>
        <taxon>Halieaceae</taxon>
        <taxon>Congregibacter</taxon>
    </lineage>
</organism>
<comment type="cofactor">
    <cofactor evidence="1">
        <name>Zn(2+)</name>
        <dbReference type="ChEBI" id="CHEBI:29105"/>
    </cofactor>
</comment>
<dbReference type="SUPFAM" id="SSF55031">
    <property type="entry name" value="Bacterial exopeptidase dimerisation domain"/>
    <property type="match status" value="1"/>
</dbReference>
<evidence type="ECO:0000256" key="5">
    <source>
        <dbReference type="ARBA" id="ARBA00022833"/>
    </source>
</evidence>
<dbReference type="Gene3D" id="3.30.70.360">
    <property type="match status" value="1"/>
</dbReference>
<evidence type="ECO:0000256" key="1">
    <source>
        <dbReference type="ARBA" id="ARBA00001947"/>
    </source>
</evidence>
<dbReference type="InterPro" id="IPR036264">
    <property type="entry name" value="Bact_exopeptidase_dim_dom"/>
</dbReference>
<evidence type="ECO:0000256" key="2">
    <source>
        <dbReference type="ARBA" id="ARBA00006247"/>
    </source>
</evidence>
<dbReference type="Gene3D" id="3.40.630.10">
    <property type="entry name" value="Zn peptidases"/>
    <property type="match status" value="1"/>
</dbReference>
<dbReference type="InterPro" id="IPR050072">
    <property type="entry name" value="Peptidase_M20A"/>
</dbReference>
<dbReference type="EMBL" id="CP136865">
    <property type="protein sequence ID" value="WOJ97356.1"/>
    <property type="molecule type" value="Genomic_DNA"/>
</dbReference>
<keyword evidence="6" id="KW-0170">Cobalt</keyword>
<dbReference type="Pfam" id="PF07687">
    <property type="entry name" value="M20_dimer"/>
    <property type="match status" value="1"/>
</dbReference>